<name>A0ACC0H7F3_9ERIC</name>
<dbReference type="EMBL" id="CM045762">
    <property type="protein sequence ID" value="KAI8009269.1"/>
    <property type="molecule type" value="Genomic_DNA"/>
</dbReference>
<reference evidence="1 2" key="1">
    <citation type="journal article" date="2022" name="Plant J.">
        <title>Chromosome-level genome of Camellia lanceoleosa provides a valuable resource for understanding genome evolution and self-incompatibility.</title>
        <authorList>
            <person name="Gong W."/>
            <person name="Xiao S."/>
            <person name="Wang L."/>
            <person name="Liao Z."/>
            <person name="Chang Y."/>
            <person name="Mo W."/>
            <person name="Hu G."/>
            <person name="Li W."/>
            <person name="Zhao G."/>
            <person name="Zhu H."/>
            <person name="Hu X."/>
            <person name="Ji K."/>
            <person name="Xiang X."/>
            <person name="Song Q."/>
            <person name="Yuan D."/>
            <person name="Jin S."/>
            <person name="Zhang L."/>
        </authorList>
    </citation>
    <scope>NUCLEOTIDE SEQUENCE [LARGE SCALE GENOMIC DNA]</scope>
    <source>
        <strain evidence="1">SQ_2022a</strain>
    </source>
</reference>
<sequence length="244" mass="26746">MGNGSRIHFWSAHWFRQQCLRLEFPRLYSLSTENEITLTVLIKRRRLSEDWNMNFRRSLFAWEAKKLARLVSLMSQVELGAAGSEDCWKWLACSSQQFSVASLLKVYVPSILMLLRSGAMIDGCRVVPKAAWGCFVLLSIDPKAVVCAGVSNPPLLPSFSLSRKTSFLSLYIYIQFAMANMSSFKALAVFFVVALFSAIASAQDSGMAPASSPGMDAGSAFSLPISAAVVCSSLALSLVALIKH</sequence>
<accession>A0ACC0H7F3</accession>
<proteinExistence type="predicted"/>
<protein>
    <submittedName>
        <fullName evidence="1">Uncharacterized protein</fullName>
    </submittedName>
</protein>
<evidence type="ECO:0000313" key="1">
    <source>
        <dbReference type="EMBL" id="KAI8009269.1"/>
    </source>
</evidence>
<gene>
    <name evidence="1" type="ORF">LOK49_LG06G00846</name>
</gene>
<dbReference type="Proteomes" id="UP001060215">
    <property type="component" value="Chromosome 5"/>
</dbReference>
<keyword evidence="2" id="KW-1185">Reference proteome</keyword>
<evidence type="ECO:0000313" key="2">
    <source>
        <dbReference type="Proteomes" id="UP001060215"/>
    </source>
</evidence>
<organism evidence="1 2">
    <name type="scientific">Camellia lanceoleosa</name>
    <dbReference type="NCBI Taxonomy" id="1840588"/>
    <lineage>
        <taxon>Eukaryota</taxon>
        <taxon>Viridiplantae</taxon>
        <taxon>Streptophyta</taxon>
        <taxon>Embryophyta</taxon>
        <taxon>Tracheophyta</taxon>
        <taxon>Spermatophyta</taxon>
        <taxon>Magnoliopsida</taxon>
        <taxon>eudicotyledons</taxon>
        <taxon>Gunneridae</taxon>
        <taxon>Pentapetalae</taxon>
        <taxon>asterids</taxon>
        <taxon>Ericales</taxon>
        <taxon>Theaceae</taxon>
        <taxon>Camellia</taxon>
    </lineage>
</organism>
<comment type="caution">
    <text evidence="1">The sequence shown here is derived from an EMBL/GenBank/DDBJ whole genome shotgun (WGS) entry which is preliminary data.</text>
</comment>